<reference evidence="1 2" key="1">
    <citation type="submission" date="2015-02" db="EMBL/GenBank/DDBJ databases">
        <title>Single-cell genomics of uncultivated deep-branching MTB reveals a conserved set of magnetosome genes.</title>
        <authorList>
            <person name="Kolinko S."/>
            <person name="Richter M."/>
            <person name="Glockner F.O."/>
            <person name="Brachmann A."/>
            <person name="Schuler D."/>
        </authorList>
    </citation>
    <scope>NUCLEOTIDE SEQUENCE [LARGE SCALE GENOMIC DNA]</scope>
    <source>
        <strain evidence="1">TM-1</strain>
    </source>
</reference>
<name>A0A0F3GNL6_9BACT</name>
<keyword evidence="2" id="KW-1185">Reference proteome</keyword>
<gene>
    <name evidence="1" type="ORF">MBAV_004323</name>
</gene>
<accession>A0A0F3GNL6</accession>
<protein>
    <submittedName>
        <fullName evidence="1">Uncharacterized protein</fullName>
    </submittedName>
</protein>
<dbReference type="AlphaFoldDB" id="A0A0F3GNL6"/>
<sequence length="544" mass="62923">MKNLAKAWAKRLSETKSKLRHHSLCLDDAKVMARLEWMNGEMATDKVRVVLISGDSALQRAAKDYNVDSEHTFADLYIRDPRVFMASPDFLRDIGTKLSERNADLIDWLDVFFNRYNTNPNDYGKSLRKILKLNKEDGDKLAQEFIEKAPDRIAKLKEYWKKCVDLAALEYSFSSDEEQFKNFCGKIKGKGLAEIKEKVDLMVLKSWIDFWKVPTITALKFTNITKSKLPLRGVPALCITLNKSEAKYICSTLQYQNVIENKTSFDDMLKDDQSGYSVFLIYALAFGAQGRWDVCSILSKYAIDIANDKERRKKIPEGHEPITGNEACYLLARAMRHTIDTSEELPIVKIYMNEAKSRKVEATGKEFDVRYESEFIGIDMTYHLFKAFGKESIPYTVPNLSHCQSKIIKLLENPKIDEEEDYIMISVKKQLLVYLFYALLLRQCKDKEPGIKEEAKKIAEDWLPVFDVILNSDSKECRTVTCFTEPVYLAAKHYYKHVPKDNICGKIPEKINRDNIKDYYVMPYDKAFYAFLLDIIADKIKSPY</sequence>
<organism evidence="1 2">
    <name type="scientific">Candidatus Magnetobacterium bavaricum</name>
    <dbReference type="NCBI Taxonomy" id="29290"/>
    <lineage>
        <taxon>Bacteria</taxon>
        <taxon>Pseudomonadati</taxon>
        <taxon>Nitrospirota</taxon>
        <taxon>Thermodesulfovibrionia</taxon>
        <taxon>Thermodesulfovibrionales</taxon>
        <taxon>Candidatus Magnetobacteriaceae</taxon>
        <taxon>Candidatus Magnetobacterium</taxon>
    </lineage>
</organism>
<evidence type="ECO:0000313" key="2">
    <source>
        <dbReference type="Proteomes" id="UP000033423"/>
    </source>
</evidence>
<comment type="caution">
    <text evidence="1">The sequence shown here is derived from an EMBL/GenBank/DDBJ whole genome shotgun (WGS) entry which is preliminary data.</text>
</comment>
<proteinExistence type="predicted"/>
<dbReference type="Proteomes" id="UP000033423">
    <property type="component" value="Unassembled WGS sequence"/>
</dbReference>
<dbReference type="EMBL" id="LACI01001870">
    <property type="protein sequence ID" value="KJU83481.1"/>
    <property type="molecule type" value="Genomic_DNA"/>
</dbReference>
<evidence type="ECO:0000313" key="1">
    <source>
        <dbReference type="EMBL" id="KJU83481.1"/>
    </source>
</evidence>
<dbReference type="PATRIC" id="fig|29290.4.peg.5729"/>